<dbReference type="GO" id="GO:0006749">
    <property type="term" value="P:glutathione metabolic process"/>
    <property type="evidence" value="ECO:0007669"/>
    <property type="project" value="TreeGrafter"/>
</dbReference>
<dbReference type="GO" id="GO:0005829">
    <property type="term" value="C:cytosol"/>
    <property type="evidence" value="ECO:0007669"/>
    <property type="project" value="TreeGrafter"/>
</dbReference>
<dbReference type="InterPro" id="IPR045079">
    <property type="entry name" value="Oxoprolinase-like"/>
</dbReference>
<organism evidence="2 3">
    <name type="scientific">Gordonia amicalis</name>
    <dbReference type="NCBI Taxonomy" id="89053"/>
    <lineage>
        <taxon>Bacteria</taxon>
        <taxon>Bacillati</taxon>
        <taxon>Actinomycetota</taxon>
        <taxon>Actinomycetes</taxon>
        <taxon>Mycobacteriales</taxon>
        <taxon>Gordoniaceae</taxon>
        <taxon>Gordonia</taxon>
    </lineage>
</organism>
<comment type="caution">
    <text evidence="2">The sequence shown here is derived from an EMBL/GenBank/DDBJ whole genome shotgun (WGS) entry which is preliminary data.</text>
</comment>
<name>A0AAE4RAY1_9ACTN</name>
<dbReference type="Proteomes" id="UP001185922">
    <property type="component" value="Unassembled WGS sequence"/>
</dbReference>
<accession>A0AAE4RAY1</accession>
<dbReference type="InterPro" id="IPR049517">
    <property type="entry name" value="ACX-like_C"/>
</dbReference>
<protein>
    <recommendedName>
        <fullName evidence="1">Acetophenone carboxylase-like C-terminal domain-containing protein</fullName>
    </recommendedName>
</protein>
<evidence type="ECO:0000259" key="1">
    <source>
        <dbReference type="Pfam" id="PF19278"/>
    </source>
</evidence>
<dbReference type="GO" id="GO:0017168">
    <property type="term" value="F:5-oxoprolinase (ATP-hydrolyzing) activity"/>
    <property type="evidence" value="ECO:0007669"/>
    <property type="project" value="TreeGrafter"/>
</dbReference>
<dbReference type="Pfam" id="PF19278">
    <property type="entry name" value="Hydant_A_C"/>
    <property type="match status" value="1"/>
</dbReference>
<reference evidence="2" key="1">
    <citation type="submission" date="2023-10" db="EMBL/GenBank/DDBJ databases">
        <title>Development of a sustainable strategy for remediation of hydrocarbon-contaminated territories based on the waste exchange concept.</title>
        <authorList>
            <person name="Krivoruchko A."/>
        </authorList>
    </citation>
    <scope>NUCLEOTIDE SEQUENCE</scope>
    <source>
        <strain evidence="2">IEGM 1279</strain>
    </source>
</reference>
<proteinExistence type="predicted"/>
<dbReference type="AlphaFoldDB" id="A0AAE4RAY1"/>
<feature type="domain" description="Acetophenone carboxylase-like C-terminal" evidence="1">
    <location>
        <begin position="19"/>
        <end position="107"/>
    </location>
</feature>
<evidence type="ECO:0000313" key="2">
    <source>
        <dbReference type="EMBL" id="MDV6313976.1"/>
    </source>
</evidence>
<dbReference type="EMBL" id="JAWLKH010000025">
    <property type="protein sequence ID" value="MDV6313976.1"/>
    <property type="molecule type" value="Genomic_DNA"/>
</dbReference>
<sequence>MHGRTYSQRFDDKPVQLVNIRVTGVGAVEHIRIAEIEKGGADASGAIKSTTQALFWKNDSADPEWVETPVYDRALFKAGNTFEGPAIVQQFDSTTIVGIGQKATVDAVGHIIIERSA</sequence>
<gene>
    <name evidence="2" type="ORF">R3Q15_19130</name>
</gene>
<dbReference type="PANTHER" id="PTHR11365">
    <property type="entry name" value="5-OXOPROLINASE RELATED"/>
    <property type="match status" value="1"/>
</dbReference>
<evidence type="ECO:0000313" key="3">
    <source>
        <dbReference type="Proteomes" id="UP001185922"/>
    </source>
</evidence>
<dbReference type="RefSeq" id="WP_006437457.1">
    <property type="nucleotide sequence ID" value="NZ_JAAXON010000022.1"/>
</dbReference>
<dbReference type="PANTHER" id="PTHR11365:SF23">
    <property type="entry name" value="HYPOTHETICAL 5-OXOPROLINASE (EUROFUNG)-RELATED"/>
    <property type="match status" value="1"/>
</dbReference>